<accession>A0A438H5N5</accession>
<evidence type="ECO:0000313" key="2">
    <source>
        <dbReference type="EMBL" id="RVW79607.1"/>
    </source>
</evidence>
<reference evidence="2 3" key="1">
    <citation type="journal article" date="2018" name="PLoS Genet.">
        <title>Population sequencing reveals clonal diversity and ancestral inbreeding in the grapevine cultivar Chardonnay.</title>
        <authorList>
            <person name="Roach M.J."/>
            <person name="Johnson D.L."/>
            <person name="Bohlmann J."/>
            <person name="van Vuuren H.J."/>
            <person name="Jones S.J."/>
            <person name="Pretorius I.S."/>
            <person name="Schmidt S.A."/>
            <person name="Borneman A.R."/>
        </authorList>
    </citation>
    <scope>NUCLEOTIDE SEQUENCE [LARGE SCALE GENOMIC DNA]</scope>
    <source>
        <strain evidence="3">cv. Chardonnay</strain>
        <tissue evidence="2">Leaf</tissue>
    </source>
</reference>
<protein>
    <recommendedName>
        <fullName evidence="4">Reverse transcriptase zinc-binding domain-containing protein</fullName>
    </recommendedName>
</protein>
<name>A0A438H5N5_VITVI</name>
<evidence type="ECO:0008006" key="4">
    <source>
        <dbReference type="Google" id="ProtNLM"/>
    </source>
</evidence>
<dbReference type="EMBL" id="QGNW01000278">
    <property type="protein sequence ID" value="RVW79607.1"/>
    <property type="molecule type" value="Genomic_DNA"/>
</dbReference>
<keyword evidence="1" id="KW-0812">Transmembrane</keyword>
<dbReference type="AlphaFoldDB" id="A0A438H5N5"/>
<sequence length="166" mass="19444">MTEHAYLEFLDSKKNEFFHLGSNIERDSNYGQLEEKRLDVDELMFLCKGEEEPCGHILLHCSKAILLWQLVFSVFGSVWVLHSLVKAIYLVGMVISLERREKRHGRVDQKVNKALLGKWSWRYALEHNSLWRKIIQGKYGDMKWGKGETSLQHGFMESNYKRKGGL</sequence>
<keyword evidence="1" id="KW-0472">Membrane</keyword>
<evidence type="ECO:0000313" key="3">
    <source>
        <dbReference type="Proteomes" id="UP000288805"/>
    </source>
</evidence>
<comment type="caution">
    <text evidence="2">The sequence shown here is derived from an EMBL/GenBank/DDBJ whole genome shotgun (WGS) entry which is preliminary data.</text>
</comment>
<feature type="transmembrane region" description="Helical" evidence="1">
    <location>
        <begin position="66"/>
        <end position="97"/>
    </location>
</feature>
<gene>
    <name evidence="2" type="ORF">CK203_049974</name>
</gene>
<organism evidence="2 3">
    <name type="scientific">Vitis vinifera</name>
    <name type="common">Grape</name>
    <dbReference type="NCBI Taxonomy" id="29760"/>
    <lineage>
        <taxon>Eukaryota</taxon>
        <taxon>Viridiplantae</taxon>
        <taxon>Streptophyta</taxon>
        <taxon>Embryophyta</taxon>
        <taxon>Tracheophyta</taxon>
        <taxon>Spermatophyta</taxon>
        <taxon>Magnoliopsida</taxon>
        <taxon>eudicotyledons</taxon>
        <taxon>Gunneridae</taxon>
        <taxon>Pentapetalae</taxon>
        <taxon>rosids</taxon>
        <taxon>Vitales</taxon>
        <taxon>Vitaceae</taxon>
        <taxon>Viteae</taxon>
        <taxon>Vitis</taxon>
    </lineage>
</organism>
<proteinExistence type="predicted"/>
<dbReference type="Proteomes" id="UP000288805">
    <property type="component" value="Unassembled WGS sequence"/>
</dbReference>
<evidence type="ECO:0000256" key="1">
    <source>
        <dbReference type="SAM" id="Phobius"/>
    </source>
</evidence>
<keyword evidence="1" id="KW-1133">Transmembrane helix</keyword>